<keyword evidence="4" id="KW-1185">Reference proteome</keyword>
<evidence type="ECO:0000256" key="1">
    <source>
        <dbReference type="SAM" id="MobiDB-lite"/>
    </source>
</evidence>
<keyword evidence="2" id="KW-0732">Signal</keyword>
<feature type="compositionally biased region" description="Basic and acidic residues" evidence="1">
    <location>
        <begin position="67"/>
        <end position="83"/>
    </location>
</feature>
<organism evidence="3 4">
    <name type="scientific">Mesorhabditis spiculigera</name>
    <dbReference type="NCBI Taxonomy" id="96644"/>
    <lineage>
        <taxon>Eukaryota</taxon>
        <taxon>Metazoa</taxon>
        <taxon>Ecdysozoa</taxon>
        <taxon>Nematoda</taxon>
        <taxon>Chromadorea</taxon>
        <taxon>Rhabditida</taxon>
        <taxon>Rhabditina</taxon>
        <taxon>Rhabditomorpha</taxon>
        <taxon>Rhabditoidea</taxon>
        <taxon>Rhabditidae</taxon>
        <taxon>Mesorhabditinae</taxon>
        <taxon>Mesorhabditis</taxon>
    </lineage>
</organism>
<accession>A0AA36FZD8</accession>
<reference evidence="3" key="1">
    <citation type="submission" date="2023-06" db="EMBL/GenBank/DDBJ databases">
        <authorList>
            <person name="Delattre M."/>
        </authorList>
    </citation>
    <scope>NUCLEOTIDE SEQUENCE</scope>
    <source>
        <strain evidence="3">AF72</strain>
    </source>
</reference>
<dbReference type="AlphaFoldDB" id="A0AA36FZD8"/>
<dbReference type="EMBL" id="CATQJA010002606">
    <property type="protein sequence ID" value="CAJ0572742.1"/>
    <property type="molecule type" value="Genomic_DNA"/>
</dbReference>
<sequence length="229" mass="25413">MGFLLLGGLFLGAVFAQDASQLPDPFAGVAAQFPNADPNPPFMALLAPPPPMIVQQSIQIHIGGKNSGKDDDGGKDNDNDNHTHNNGLPSSARRKLPMVLFKQNYPDKDLRWRNSYRTTDELGVRRGDMDKVIQVDTNLCVSKSANPRNGCSLKSLTVDSKGLRFYDGKTMVGYIATNPGQCGANRRVWEFKNLDRGDYVYACEGKGCYELNKEYHFKKTGNSVWMWSC</sequence>
<protein>
    <recommendedName>
        <fullName evidence="5">Secreted protein</fullName>
    </recommendedName>
</protein>
<comment type="caution">
    <text evidence="3">The sequence shown here is derived from an EMBL/GenBank/DDBJ whole genome shotgun (WGS) entry which is preliminary data.</text>
</comment>
<feature type="region of interest" description="Disordered" evidence="1">
    <location>
        <begin position="63"/>
        <end position="93"/>
    </location>
</feature>
<proteinExistence type="predicted"/>
<evidence type="ECO:0000313" key="4">
    <source>
        <dbReference type="Proteomes" id="UP001177023"/>
    </source>
</evidence>
<feature type="signal peptide" evidence="2">
    <location>
        <begin position="1"/>
        <end position="16"/>
    </location>
</feature>
<gene>
    <name evidence="3" type="ORF">MSPICULIGERA_LOCUS11122</name>
</gene>
<name>A0AA36FZD8_9BILA</name>
<evidence type="ECO:0008006" key="5">
    <source>
        <dbReference type="Google" id="ProtNLM"/>
    </source>
</evidence>
<feature type="chain" id="PRO_5041212246" description="Secreted protein" evidence="2">
    <location>
        <begin position="17"/>
        <end position="229"/>
    </location>
</feature>
<feature type="non-terminal residue" evidence="3">
    <location>
        <position position="1"/>
    </location>
</feature>
<evidence type="ECO:0000313" key="3">
    <source>
        <dbReference type="EMBL" id="CAJ0572742.1"/>
    </source>
</evidence>
<evidence type="ECO:0000256" key="2">
    <source>
        <dbReference type="SAM" id="SignalP"/>
    </source>
</evidence>
<dbReference type="Proteomes" id="UP001177023">
    <property type="component" value="Unassembled WGS sequence"/>
</dbReference>